<dbReference type="InterPro" id="IPR011004">
    <property type="entry name" value="Trimer_LpxA-like_sf"/>
</dbReference>
<keyword evidence="1" id="KW-0444">Lipid biosynthesis</keyword>
<dbReference type="EC" id="2.3.1.191" evidence="6"/>
<evidence type="ECO:0000256" key="1">
    <source>
        <dbReference type="ARBA" id="ARBA00022516"/>
    </source>
</evidence>
<evidence type="ECO:0000313" key="7">
    <source>
        <dbReference type="Proteomes" id="UP001354971"/>
    </source>
</evidence>
<dbReference type="NCBIfam" id="NF002060">
    <property type="entry name" value="PRK00892.1"/>
    <property type="match status" value="1"/>
</dbReference>
<proteinExistence type="predicted"/>
<dbReference type="InterPro" id="IPR001451">
    <property type="entry name" value="Hexapep"/>
</dbReference>
<dbReference type="EMBL" id="JAZDRP010000001">
    <property type="protein sequence ID" value="MEE2524901.1"/>
    <property type="molecule type" value="Genomic_DNA"/>
</dbReference>
<reference evidence="6 7" key="1">
    <citation type="submission" date="2024-01" db="EMBL/GenBank/DDBJ databases">
        <title>Hyphobacterium bacterium isolated from marine sediment.</title>
        <authorList>
            <person name="Zhao S."/>
        </authorList>
    </citation>
    <scope>NUCLEOTIDE SEQUENCE [LARGE SCALE GENOMIC DNA]</scope>
    <source>
        <strain evidence="7">HN65</strain>
    </source>
</reference>
<keyword evidence="7" id="KW-1185">Reference proteome</keyword>
<keyword evidence="3 6" id="KW-0808">Transferase</keyword>
<protein>
    <submittedName>
        <fullName evidence="6">UDP-3-O-(3-hydroxymyristoyl)glucosamine N-acyltransferase</fullName>
        <ecNumber evidence="6">2.3.1.191</ecNumber>
    </submittedName>
</protein>
<dbReference type="Proteomes" id="UP001354971">
    <property type="component" value="Unassembled WGS sequence"/>
</dbReference>
<dbReference type="Pfam" id="PF00132">
    <property type="entry name" value="Hexapep"/>
    <property type="match status" value="2"/>
</dbReference>
<dbReference type="Gene3D" id="2.160.10.10">
    <property type="entry name" value="Hexapeptide repeat proteins"/>
    <property type="match status" value="1"/>
</dbReference>
<comment type="caution">
    <text evidence="6">The sequence shown here is derived from an EMBL/GenBank/DDBJ whole genome shotgun (WGS) entry which is preliminary data.</text>
</comment>
<dbReference type="CDD" id="cd03352">
    <property type="entry name" value="LbH_LpxD"/>
    <property type="match status" value="1"/>
</dbReference>
<gene>
    <name evidence="6" type="ORF">V0U79_00865</name>
</gene>
<sequence>MADPRFYESARPLSVPEIESLSGASFEGLAPDGVSANDVAPVGEMRSGALSYADGRPSSAVAGAIVLTKPDFAEQFREAGCIVGVTNNPRAAYARTAGHIFAERPLASGEASIDPSAIIHPGAFIAAGASIGANAVIEPNAVIGPGVEIGEGALIRANAVISFATIGARTEIGSCTVVGKTGFAIVLGAEQRIKVPHFGRAIIGSDASIGASCSIDRGVFGDTEIGDNCQIDNFCQIAHNVQIGSGTVMAAFAGISGSTKIGRDCLFAGRCATTDNITIGNNVVLLADSAAMYDIPDGEKWGGSPAMPARNFLKQLTQMRRLAGIKGAQGKKARRD</sequence>
<evidence type="ECO:0000256" key="2">
    <source>
        <dbReference type="ARBA" id="ARBA00022556"/>
    </source>
</evidence>
<dbReference type="GO" id="GO:0103118">
    <property type="term" value="F:UDP-3-O-[(3R)-3-hydroxyacyl]-glucosamine N-acyltransferase activity"/>
    <property type="evidence" value="ECO:0007669"/>
    <property type="project" value="UniProtKB-EC"/>
</dbReference>
<dbReference type="InterPro" id="IPR007691">
    <property type="entry name" value="LpxD"/>
</dbReference>
<evidence type="ECO:0000256" key="5">
    <source>
        <dbReference type="ARBA" id="ARBA00023315"/>
    </source>
</evidence>
<name>A0ABU7LLU7_9PROT</name>
<keyword evidence="4" id="KW-0443">Lipid metabolism</keyword>
<dbReference type="RefSeq" id="WP_330197567.1">
    <property type="nucleotide sequence ID" value="NZ_JAZDRP010000001.1"/>
</dbReference>
<keyword evidence="2" id="KW-0441">Lipid A biosynthesis</keyword>
<evidence type="ECO:0000256" key="4">
    <source>
        <dbReference type="ARBA" id="ARBA00023098"/>
    </source>
</evidence>
<dbReference type="PANTHER" id="PTHR43378">
    <property type="entry name" value="UDP-3-O-ACYLGLUCOSAMINE N-ACYLTRANSFERASE"/>
    <property type="match status" value="1"/>
</dbReference>
<evidence type="ECO:0000256" key="3">
    <source>
        <dbReference type="ARBA" id="ARBA00022679"/>
    </source>
</evidence>
<dbReference type="SUPFAM" id="SSF51161">
    <property type="entry name" value="Trimeric LpxA-like enzymes"/>
    <property type="match status" value="1"/>
</dbReference>
<evidence type="ECO:0000313" key="6">
    <source>
        <dbReference type="EMBL" id="MEE2524901.1"/>
    </source>
</evidence>
<keyword evidence="5 6" id="KW-0012">Acyltransferase</keyword>
<dbReference type="PANTHER" id="PTHR43378:SF2">
    <property type="entry name" value="UDP-3-O-ACYLGLUCOSAMINE N-ACYLTRANSFERASE 1, MITOCHONDRIAL-RELATED"/>
    <property type="match status" value="1"/>
</dbReference>
<organism evidence="6 7">
    <name type="scientific">Hyphobacterium lacteum</name>
    <dbReference type="NCBI Taxonomy" id="3116575"/>
    <lineage>
        <taxon>Bacteria</taxon>
        <taxon>Pseudomonadati</taxon>
        <taxon>Pseudomonadota</taxon>
        <taxon>Alphaproteobacteria</taxon>
        <taxon>Maricaulales</taxon>
        <taxon>Maricaulaceae</taxon>
        <taxon>Hyphobacterium</taxon>
    </lineage>
</organism>
<accession>A0ABU7LLU7</accession>